<dbReference type="CDD" id="cd08566">
    <property type="entry name" value="GDPD_AtGDE_like"/>
    <property type="match status" value="1"/>
</dbReference>
<gene>
    <name evidence="2" type="ORF">EDD32_3493</name>
</gene>
<dbReference type="RefSeq" id="WP_123919529.1">
    <property type="nucleotide sequence ID" value="NZ_RKRA01000001.1"/>
</dbReference>
<evidence type="ECO:0000259" key="1">
    <source>
        <dbReference type="PROSITE" id="PS51704"/>
    </source>
</evidence>
<evidence type="ECO:0000313" key="3">
    <source>
        <dbReference type="Proteomes" id="UP000280726"/>
    </source>
</evidence>
<dbReference type="PANTHER" id="PTHR46211:SF1">
    <property type="entry name" value="GLYCEROPHOSPHODIESTER PHOSPHODIESTERASE, CYTOPLASMIC"/>
    <property type="match status" value="1"/>
</dbReference>
<comment type="caution">
    <text evidence="2">The sequence shown here is derived from an EMBL/GenBank/DDBJ whole genome shotgun (WGS) entry which is preliminary data.</text>
</comment>
<organism evidence="2 3">
    <name type="scientific">Georgenia muralis</name>
    <dbReference type="NCBI Taxonomy" id="154117"/>
    <lineage>
        <taxon>Bacteria</taxon>
        <taxon>Bacillati</taxon>
        <taxon>Actinomycetota</taxon>
        <taxon>Actinomycetes</taxon>
        <taxon>Micrococcales</taxon>
        <taxon>Bogoriellaceae</taxon>
        <taxon>Georgenia</taxon>
    </lineage>
</organism>
<dbReference type="PANTHER" id="PTHR46211">
    <property type="entry name" value="GLYCEROPHOSPHORYL DIESTER PHOSPHODIESTERASE"/>
    <property type="match status" value="1"/>
</dbReference>
<proteinExistence type="predicted"/>
<sequence length="290" mass="31202">MFGQERFATTNALLGARAAEVGTLIVVHRGTAVGSLVENTPESVVAAVASGGDVVEIDVVASTDGEFFAFHDGNEQRLLGTDTDLRACTAREIRAHRYVHSARPGRPAPVAGLLELLAGVPAGTPVNVDRSWAWWESLLPALDTLGMSDRLLLKCAAAATDRIAVLRAHPVKYPFVPICTTPEEAHRYLEDPELNTVGVELLARDAASPFLDHEVLAGLRARGAMVLVNAEVLTTGRDLFAGHDDERAVLCSPEEGWGPLFDLGVDAIQTDWPWLLRDYRAARERVAVGA</sequence>
<dbReference type="AlphaFoldDB" id="A0A3N4ZTX2"/>
<keyword evidence="3" id="KW-1185">Reference proteome</keyword>
<dbReference type="InterPro" id="IPR030395">
    <property type="entry name" value="GP_PDE_dom"/>
</dbReference>
<reference evidence="2 3" key="1">
    <citation type="submission" date="2018-11" db="EMBL/GenBank/DDBJ databases">
        <title>Sequencing the genomes of 1000 actinobacteria strains.</title>
        <authorList>
            <person name="Klenk H.-P."/>
        </authorList>
    </citation>
    <scope>NUCLEOTIDE SEQUENCE [LARGE SCALE GENOMIC DNA]</scope>
    <source>
        <strain evidence="2 3">DSM 14418</strain>
    </source>
</reference>
<protein>
    <submittedName>
        <fullName evidence="2">Glycerophosphoryl diester phosphodiesterase</fullName>
    </submittedName>
</protein>
<accession>A0A3N4ZTX2</accession>
<dbReference type="SUPFAM" id="SSF51695">
    <property type="entry name" value="PLC-like phosphodiesterases"/>
    <property type="match status" value="1"/>
</dbReference>
<dbReference type="Gene3D" id="3.20.20.190">
    <property type="entry name" value="Phosphatidylinositol (PI) phosphodiesterase"/>
    <property type="match status" value="1"/>
</dbReference>
<dbReference type="PROSITE" id="PS51704">
    <property type="entry name" value="GP_PDE"/>
    <property type="match status" value="1"/>
</dbReference>
<name>A0A3N4ZTX2_9MICO</name>
<dbReference type="OrthoDB" id="1854250at2"/>
<dbReference type="GO" id="GO:0008081">
    <property type="term" value="F:phosphoric diester hydrolase activity"/>
    <property type="evidence" value="ECO:0007669"/>
    <property type="project" value="InterPro"/>
</dbReference>
<dbReference type="EMBL" id="RKRA01000001">
    <property type="protein sequence ID" value="RPF28942.1"/>
    <property type="molecule type" value="Genomic_DNA"/>
</dbReference>
<dbReference type="InterPro" id="IPR017946">
    <property type="entry name" value="PLC-like_Pdiesterase_TIM-brl"/>
</dbReference>
<dbReference type="Pfam" id="PF03009">
    <property type="entry name" value="GDPD"/>
    <property type="match status" value="1"/>
</dbReference>
<feature type="domain" description="GP-PDE" evidence="1">
    <location>
        <begin position="23"/>
        <end position="280"/>
    </location>
</feature>
<dbReference type="InterPro" id="IPR032160">
    <property type="entry name" value="DUF4996"/>
</dbReference>
<evidence type="ECO:0000313" key="2">
    <source>
        <dbReference type="EMBL" id="RPF28942.1"/>
    </source>
</evidence>
<dbReference type="Proteomes" id="UP000280726">
    <property type="component" value="Unassembled WGS sequence"/>
</dbReference>
<dbReference type="GO" id="GO:0006629">
    <property type="term" value="P:lipid metabolic process"/>
    <property type="evidence" value="ECO:0007669"/>
    <property type="project" value="InterPro"/>
</dbReference>
<dbReference type="Pfam" id="PF16387">
    <property type="entry name" value="DUF4996"/>
    <property type="match status" value="1"/>
</dbReference>